<dbReference type="Pfam" id="PF14111">
    <property type="entry name" value="DUF4283"/>
    <property type="match status" value="1"/>
</dbReference>
<evidence type="ECO:0000256" key="1">
    <source>
        <dbReference type="ARBA" id="ARBA00022536"/>
    </source>
</evidence>
<proteinExistence type="predicted"/>
<feature type="chain" id="PRO_5029790242" evidence="6">
    <location>
        <begin position="30"/>
        <end position="1057"/>
    </location>
</feature>
<dbReference type="InterPro" id="IPR011009">
    <property type="entry name" value="Kinase-like_dom_sf"/>
</dbReference>
<dbReference type="FunFam" id="1.10.510.10:FF:000237">
    <property type="entry name" value="G-type lectin S-receptor-like serine/threonine-protein kinase"/>
    <property type="match status" value="1"/>
</dbReference>
<keyword evidence="3" id="KW-1015">Disulfide bond</keyword>
<dbReference type="InterPro" id="IPR001480">
    <property type="entry name" value="Bulb-type_lectin_dom"/>
</dbReference>
<name>A0A7N2LBV5_QUELO</name>
<dbReference type="SMART" id="SM00220">
    <property type="entry name" value="S_TKc"/>
    <property type="match status" value="1"/>
</dbReference>
<evidence type="ECO:0000313" key="9">
    <source>
        <dbReference type="EnsemblPlants" id="QL04p002610:mrna"/>
    </source>
</evidence>
<feature type="region of interest" description="Disordered" evidence="5">
    <location>
        <begin position="998"/>
        <end position="1057"/>
    </location>
</feature>
<protein>
    <submittedName>
        <fullName evidence="9">Uncharacterized protein</fullName>
    </submittedName>
</protein>
<dbReference type="EnsemblPlants" id="QL04p002610:mrna">
    <property type="protein sequence ID" value="QL04p002610:mrna"/>
    <property type="gene ID" value="QL04p002610"/>
</dbReference>
<feature type="signal peptide" evidence="6">
    <location>
        <begin position="1"/>
        <end position="29"/>
    </location>
</feature>
<dbReference type="Gramene" id="QL04p002610:mrna">
    <property type="protein sequence ID" value="QL04p002610:mrna"/>
    <property type="gene ID" value="QL04p002610"/>
</dbReference>
<evidence type="ECO:0000259" key="8">
    <source>
        <dbReference type="PROSITE" id="PS50927"/>
    </source>
</evidence>
<feature type="compositionally biased region" description="Polar residues" evidence="5">
    <location>
        <begin position="1035"/>
        <end position="1044"/>
    </location>
</feature>
<keyword evidence="4" id="KW-0325">Glycoprotein</keyword>
<dbReference type="Gene3D" id="1.10.510.10">
    <property type="entry name" value="Transferase(Phosphotransferase) domain 1"/>
    <property type="match status" value="1"/>
</dbReference>
<dbReference type="GO" id="GO:0004672">
    <property type="term" value="F:protein kinase activity"/>
    <property type="evidence" value="ECO:0007669"/>
    <property type="project" value="InterPro"/>
</dbReference>
<evidence type="ECO:0000256" key="6">
    <source>
        <dbReference type="SAM" id="SignalP"/>
    </source>
</evidence>
<organism evidence="9 10">
    <name type="scientific">Quercus lobata</name>
    <name type="common">Valley oak</name>
    <dbReference type="NCBI Taxonomy" id="97700"/>
    <lineage>
        <taxon>Eukaryota</taxon>
        <taxon>Viridiplantae</taxon>
        <taxon>Streptophyta</taxon>
        <taxon>Embryophyta</taxon>
        <taxon>Tracheophyta</taxon>
        <taxon>Spermatophyta</taxon>
        <taxon>Magnoliopsida</taxon>
        <taxon>eudicotyledons</taxon>
        <taxon>Gunneridae</taxon>
        <taxon>Pentapetalae</taxon>
        <taxon>rosids</taxon>
        <taxon>fabids</taxon>
        <taxon>Fagales</taxon>
        <taxon>Fagaceae</taxon>
        <taxon>Quercus</taxon>
    </lineage>
</organism>
<dbReference type="PANTHER" id="PTHR47976:SF2">
    <property type="entry name" value="RECEPTOR-LIKE SERINE_THREONINE-PROTEIN KINASE"/>
    <property type="match status" value="1"/>
</dbReference>
<dbReference type="PANTHER" id="PTHR47976">
    <property type="entry name" value="G-TYPE LECTIN S-RECEPTOR-LIKE SERINE/THREONINE-PROTEIN KINASE SD2-5"/>
    <property type="match status" value="1"/>
</dbReference>
<dbReference type="PROSITE" id="PS00108">
    <property type="entry name" value="PROTEIN_KINASE_ST"/>
    <property type="match status" value="1"/>
</dbReference>
<feature type="compositionally biased region" description="Polar residues" evidence="5">
    <location>
        <begin position="1015"/>
        <end position="1027"/>
    </location>
</feature>
<dbReference type="AlphaFoldDB" id="A0A7N2LBV5"/>
<reference evidence="9 10" key="1">
    <citation type="journal article" date="2016" name="G3 (Bethesda)">
        <title>First Draft Assembly and Annotation of the Genome of a California Endemic Oak Quercus lobata Nee (Fagaceae).</title>
        <authorList>
            <person name="Sork V.L."/>
            <person name="Fitz-Gibbon S.T."/>
            <person name="Puiu D."/>
            <person name="Crepeau M."/>
            <person name="Gugger P.F."/>
            <person name="Sherman R."/>
            <person name="Stevens K."/>
            <person name="Langley C.H."/>
            <person name="Pellegrini M."/>
            <person name="Salzberg S.L."/>
        </authorList>
    </citation>
    <scope>NUCLEOTIDE SEQUENCE [LARGE SCALE GENOMIC DNA]</scope>
    <source>
        <strain evidence="9 10">cv. SW786</strain>
    </source>
</reference>
<evidence type="ECO:0000256" key="2">
    <source>
        <dbReference type="ARBA" id="ARBA00022729"/>
    </source>
</evidence>
<dbReference type="GO" id="GO:0005524">
    <property type="term" value="F:ATP binding"/>
    <property type="evidence" value="ECO:0007669"/>
    <property type="project" value="InterPro"/>
</dbReference>
<evidence type="ECO:0000256" key="5">
    <source>
        <dbReference type="SAM" id="MobiDB-lite"/>
    </source>
</evidence>
<feature type="domain" description="Bulb-type lectin" evidence="8">
    <location>
        <begin position="46"/>
        <end position="161"/>
    </location>
</feature>
<evidence type="ECO:0000313" key="10">
    <source>
        <dbReference type="Proteomes" id="UP000594261"/>
    </source>
</evidence>
<dbReference type="SUPFAM" id="SSF51110">
    <property type="entry name" value="alpha-D-mannose-specific plant lectins"/>
    <property type="match status" value="1"/>
</dbReference>
<dbReference type="InterPro" id="IPR025558">
    <property type="entry name" value="DUF4283"/>
</dbReference>
<evidence type="ECO:0000259" key="7">
    <source>
        <dbReference type="PROSITE" id="PS50011"/>
    </source>
</evidence>
<sequence length="1057" mass="119619">MAMVTLTLHHCCSLFLLLLLLPLVPTVFTYTKDDCNILLNSPASVTDQDINPLFTSRSGEFSFGFRRFQINEKESQFLLAVWFTKTKDQTIVWSANGNEPAPQGSTLTQNSSSAFVLNDPNGKELWKAPGNGSKSSCAAILDNGNLPDTCTPKMRTIQPTSSTLPKKIQAQKTLSNTWLGLIMMGSSEYTNTSDSRTQVVEAVLQHGIQCKAFLGVNQIFRYPTATMDGKKIRGRQALYGLQIWTGRLQIRALFKGLMRQSVSSNALTIACVLWPFTKKQVVIVGRRSILCPTEDIAQIFENSFHQVLWLLSTCTTESLIRHEILIAHLQQMPHWNQRVQIAFGIARGLMYLHEECCTQIIHCDIKPQNILLDEYFTPRIADFGLAKLLLAEQTRAAQTGIRGTIGYFAPEWFRKASISIKVDVYSFGVMLLEIICCKSSITFALQAEEALIDWAYECYKDKKLDKLIENGEEASNDMKRLERLVIVAIWCIQEDPSLRPSMKKITQMLEGVIEVFVPPSRRIAVPSLKVSLYLEVTSLPRGFVVFLFLWGRGNSFLFFSSSISAILYFAIGMEELTKSWSRLTLSDVEGSYLQIKEEEVVTDFVLAAKFLTKRALNIDATAKTFTPLWRSKNGFKIKKEGDHVILFTFDNREEIDQILEAEPWSFDKHLMVLQRYDRETDVLDIQFNRITFWVQVHGIPIRFRTRKVAEKICGMIGTVHELAEGTITEGDGFIRVRVTIDMSQPLSRGRVISLESGKELWVSFKYERLSNLCYWCGSLMHDDKDCELWIESEGTLPLESQQFGAWIRAPPFVQSRRTTISVPGYYDRKKKTKPVPCSIPAKQPPVVVRRGGSSPEIIRPNMESQVAMERGNDVADFQEQNQVGVNQNSTNHGLQMESNPSHASVEIRSVSAEQFEEQIKELDHDIHKFDPPPELFTKNMSCTGKENDFESLTINEIFELGKSQARGQPLDHSVRTPLSHIPDVSNITVMNTAMWRRQNRSSTGTDVIMEDTVGSKRSTSNMGSQPELQKKRKTVSQGGKNNTKILAEAESQPRQNQ</sequence>
<dbReference type="EMBL" id="LRBV02000004">
    <property type="status" value="NOT_ANNOTATED_CDS"/>
    <property type="molecule type" value="Genomic_DNA"/>
</dbReference>
<reference evidence="9" key="2">
    <citation type="submission" date="2021-01" db="UniProtKB">
        <authorList>
            <consortium name="EnsemblPlants"/>
        </authorList>
    </citation>
    <scope>IDENTIFICATION</scope>
</reference>
<accession>A0A7N2LBV5</accession>
<dbReference type="SMART" id="SM00108">
    <property type="entry name" value="B_lectin"/>
    <property type="match status" value="1"/>
</dbReference>
<feature type="domain" description="Protein kinase" evidence="7">
    <location>
        <begin position="239"/>
        <end position="517"/>
    </location>
</feature>
<evidence type="ECO:0000256" key="4">
    <source>
        <dbReference type="ARBA" id="ARBA00023180"/>
    </source>
</evidence>
<dbReference type="InterPro" id="IPR036426">
    <property type="entry name" value="Bulb-type_lectin_dom_sf"/>
</dbReference>
<keyword evidence="2 6" id="KW-0732">Signal</keyword>
<dbReference type="Pfam" id="PF00069">
    <property type="entry name" value="Pkinase"/>
    <property type="match status" value="1"/>
</dbReference>
<dbReference type="InterPro" id="IPR000719">
    <property type="entry name" value="Prot_kinase_dom"/>
</dbReference>
<dbReference type="InterPro" id="IPR051343">
    <property type="entry name" value="G-type_lectin_kinases/EP1-like"/>
</dbReference>
<dbReference type="InterPro" id="IPR025836">
    <property type="entry name" value="Zn_knuckle_CX2CX4HX4C"/>
</dbReference>
<dbReference type="InterPro" id="IPR008271">
    <property type="entry name" value="Ser/Thr_kinase_AS"/>
</dbReference>
<dbReference type="Gene3D" id="2.90.10.10">
    <property type="entry name" value="Bulb-type lectin domain"/>
    <property type="match status" value="1"/>
</dbReference>
<dbReference type="InParanoid" id="A0A7N2LBV5"/>
<dbReference type="PROSITE" id="PS50927">
    <property type="entry name" value="BULB_LECTIN"/>
    <property type="match status" value="1"/>
</dbReference>
<keyword evidence="10" id="KW-1185">Reference proteome</keyword>
<dbReference type="PROSITE" id="PS50011">
    <property type="entry name" value="PROTEIN_KINASE_DOM"/>
    <property type="match status" value="1"/>
</dbReference>
<dbReference type="Proteomes" id="UP000594261">
    <property type="component" value="Chromosome 4"/>
</dbReference>
<keyword evidence="1" id="KW-0245">EGF-like domain</keyword>
<feature type="region of interest" description="Disordered" evidence="5">
    <location>
        <begin position="833"/>
        <end position="857"/>
    </location>
</feature>
<dbReference type="SUPFAM" id="SSF56112">
    <property type="entry name" value="Protein kinase-like (PK-like)"/>
    <property type="match status" value="1"/>
</dbReference>
<dbReference type="Pfam" id="PF14392">
    <property type="entry name" value="zf-CCHC_4"/>
    <property type="match status" value="1"/>
</dbReference>
<evidence type="ECO:0000256" key="3">
    <source>
        <dbReference type="ARBA" id="ARBA00023157"/>
    </source>
</evidence>